<evidence type="ECO:0000313" key="2">
    <source>
        <dbReference type="Proteomes" id="UP000601171"/>
    </source>
</evidence>
<dbReference type="RefSeq" id="WP_262429186.1">
    <property type="nucleotide sequence ID" value="NZ_JACRTG010000016.1"/>
</dbReference>
<sequence>MNKWENVTDCFSENDRHYKNTYLEISEVYDDEVEVSLFSSKEDPYEIYFSYGIFYGIIYADEENAVAKCEEVKKELEKEYHNHKEPTNEFINAFARKHEVCMPNDILFDASSLFDF</sequence>
<dbReference type="Proteomes" id="UP000601171">
    <property type="component" value="Unassembled WGS sequence"/>
</dbReference>
<reference evidence="1" key="1">
    <citation type="submission" date="2020-08" db="EMBL/GenBank/DDBJ databases">
        <title>Genome public.</title>
        <authorList>
            <person name="Liu C."/>
            <person name="Sun Q."/>
        </authorList>
    </citation>
    <scope>NUCLEOTIDE SEQUENCE</scope>
    <source>
        <strain evidence="1">BX21</strain>
    </source>
</reference>
<organism evidence="1 2">
    <name type="scientific">Paratissierella segnis</name>
    <dbReference type="NCBI Taxonomy" id="2763679"/>
    <lineage>
        <taxon>Bacteria</taxon>
        <taxon>Bacillati</taxon>
        <taxon>Bacillota</taxon>
        <taxon>Tissierellia</taxon>
        <taxon>Tissierellales</taxon>
        <taxon>Tissierellaceae</taxon>
        <taxon>Paratissierella</taxon>
    </lineage>
</organism>
<evidence type="ECO:0000313" key="1">
    <source>
        <dbReference type="EMBL" id="MBC8587739.1"/>
    </source>
</evidence>
<keyword evidence="2" id="KW-1185">Reference proteome</keyword>
<protein>
    <submittedName>
        <fullName evidence="1">Uncharacterized protein</fullName>
    </submittedName>
</protein>
<name>A0A926EWS5_9FIRM</name>
<dbReference type="AlphaFoldDB" id="A0A926EWS5"/>
<comment type="caution">
    <text evidence="1">The sequence shown here is derived from an EMBL/GenBank/DDBJ whole genome shotgun (WGS) entry which is preliminary data.</text>
</comment>
<accession>A0A926EWS5</accession>
<gene>
    <name evidence="1" type="ORF">H8707_05760</name>
</gene>
<dbReference type="EMBL" id="JACRTG010000016">
    <property type="protein sequence ID" value="MBC8587739.1"/>
    <property type="molecule type" value="Genomic_DNA"/>
</dbReference>
<proteinExistence type="predicted"/>